<evidence type="ECO:0000256" key="1">
    <source>
        <dbReference type="ARBA" id="ARBA00004604"/>
    </source>
</evidence>
<name>A0A096NAZ1_PAPAN</name>
<dbReference type="AlphaFoldDB" id="A0A096NAZ1"/>
<dbReference type="GO" id="GO:0000794">
    <property type="term" value="C:condensed nuclear chromosome"/>
    <property type="evidence" value="ECO:0007669"/>
    <property type="project" value="Ensembl"/>
</dbReference>
<dbReference type="CDD" id="cd12307">
    <property type="entry name" value="RRM_NIFK_like"/>
    <property type="match status" value="1"/>
</dbReference>
<dbReference type="InterPro" id="IPR035979">
    <property type="entry name" value="RBD_domain_sf"/>
</dbReference>
<dbReference type="InterPro" id="IPR000504">
    <property type="entry name" value="RRM_dom"/>
</dbReference>
<dbReference type="GO" id="GO:0005730">
    <property type="term" value="C:nucleolus"/>
    <property type="evidence" value="ECO:0007669"/>
    <property type="project" value="UniProtKB-SubCell"/>
</dbReference>
<evidence type="ECO:0000259" key="6">
    <source>
        <dbReference type="PROSITE" id="PS50102"/>
    </source>
</evidence>
<dbReference type="GeneTree" id="ENSGT00390000011515"/>
<dbReference type="Ensembl" id="ENSPANT00000002586.3">
    <property type="protein sequence ID" value="ENSPANP00000009897.2"/>
    <property type="gene ID" value="ENSPANG00000009239.3"/>
</dbReference>
<dbReference type="SMART" id="SM00360">
    <property type="entry name" value="RRM"/>
    <property type="match status" value="1"/>
</dbReference>
<evidence type="ECO:0000256" key="3">
    <source>
        <dbReference type="ARBA" id="ARBA00023242"/>
    </source>
</evidence>
<dbReference type="RefSeq" id="XP_003909284.3">
    <property type="nucleotide sequence ID" value="XM_003909235.3"/>
</dbReference>
<dbReference type="FunFam" id="3.30.70.330:FF:000526">
    <property type="entry name" value="MKI67 (FHA domain) interacting nucleolar phosphoprotein"/>
    <property type="match status" value="1"/>
</dbReference>
<evidence type="ECO:0000313" key="8">
    <source>
        <dbReference type="Proteomes" id="UP000028761"/>
    </source>
</evidence>
<dbReference type="InterPro" id="IPR021043">
    <property type="entry name" value="NIFK_FHA_Ki67-binding"/>
</dbReference>
<organism evidence="7 8">
    <name type="scientific">Papio anubis</name>
    <name type="common">Olive baboon</name>
    <dbReference type="NCBI Taxonomy" id="9555"/>
    <lineage>
        <taxon>Eukaryota</taxon>
        <taxon>Metazoa</taxon>
        <taxon>Chordata</taxon>
        <taxon>Craniata</taxon>
        <taxon>Vertebrata</taxon>
        <taxon>Euteleostomi</taxon>
        <taxon>Mammalia</taxon>
        <taxon>Eutheria</taxon>
        <taxon>Euarchontoglires</taxon>
        <taxon>Primates</taxon>
        <taxon>Haplorrhini</taxon>
        <taxon>Catarrhini</taxon>
        <taxon>Cercopithecidae</taxon>
        <taxon>Cercopithecinae</taxon>
        <taxon>Papio</taxon>
    </lineage>
</organism>
<dbReference type="OMA" id="FECKDVA"/>
<reference evidence="7" key="3">
    <citation type="submission" date="2025-09" db="UniProtKB">
        <authorList>
            <consortium name="Ensembl"/>
        </authorList>
    </citation>
    <scope>IDENTIFICATION</scope>
</reference>
<sequence length="293" mass="34066">MAAFSGPAGPILSLNPQEDAEFQKEVAQVRKRITQRKKQERLTSGVVYVGHLPNVLNETQIFSYFSQFGTVTRFRLSRSKRTGNSKGYAFVEFESEDVAKIVAETMNNYLFGERLLECHFMPPEKVHKELFKDWNIPFKQPSHPSVKRYNRNRTLTQKLRMEERFKKKERLLRKKLAKKGIDYDFPSLILQKTESISKTNRQTSTKGQVLRKKKKEVLGTPDTPEKTADSQGPTPVCTPTFLERRKSEVAELNDDDKDNEIVFKQPISCVKEEIQETQTPTHSRKKRRRKSNQ</sequence>
<protein>
    <submittedName>
        <fullName evidence="7">Nucleolar protein interacting with the FHA domain of MKI67</fullName>
    </submittedName>
</protein>
<keyword evidence="8" id="KW-1185">Reference proteome</keyword>
<feature type="compositionally biased region" description="Polar residues" evidence="5">
    <location>
        <begin position="197"/>
        <end position="207"/>
    </location>
</feature>
<keyword evidence="2 4" id="KW-0694">RNA-binding</keyword>
<dbReference type="Pfam" id="PF00076">
    <property type="entry name" value="RRM_1"/>
    <property type="match status" value="1"/>
</dbReference>
<dbReference type="InterPro" id="IPR012677">
    <property type="entry name" value="Nucleotide-bd_a/b_plait_sf"/>
</dbReference>
<reference evidence="7 8" key="1">
    <citation type="submission" date="2012-03" db="EMBL/GenBank/DDBJ databases">
        <title>Whole Genome Assembly of Papio anubis.</title>
        <authorList>
            <person name="Liu Y.L."/>
            <person name="Abraham K.A."/>
            <person name="Akbar H.A."/>
            <person name="Ali S.A."/>
            <person name="Anosike U.A."/>
            <person name="Aqrawi P.A."/>
            <person name="Arias F.A."/>
            <person name="Attaway T.A."/>
            <person name="Awwad R.A."/>
            <person name="Babu C.B."/>
            <person name="Bandaranaike D.B."/>
            <person name="Battles P.B."/>
            <person name="Bell A.B."/>
            <person name="Beltran B.B."/>
            <person name="Berhane-Mersha D.B."/>
            <person name="Bess C.B."/>
            <person name="Bickham C.B."/>
            <person name="Bolden T.B."/>
            <person name="Carter K.C."/>
            <person name="Chau D.C."/>
            <person name="Chavez A.C."/>
            <person name="Clerc-Blankenburg K.C."/>
            <person name="Coyle M.C."/>
            <person name="Dao M.D."/>
            <person name="Davila M.L.D."/>
            <person name="Davy-Carroll L.D."/>
            <person name="Denson S.D."/>
            <person name="Dinh H.D."/>
            <person name="Fernandez S.F."/>
            <person name="Fernando P.F."/>
            <person name="Forbes L.F."/>
            <person name="Francis C.F."/>
            <person name="Francisco L.F."/>
            <person name="Fu Q.F."/>
            <person name="Garcia-Iii R.G."/>
            <person name="Garrett T.G."/>
            <person name="Gross S.G."/>
            <person name="Gubbala S.G."/>
            <person name="Hirani K.H."/>
            <person name="Hogues M.H."/>
            <person name="Hollins B.H."/>
            <person name="Jackson L.J."/>
            <person name="Javaid M.J."/>
            <person name="Jhangiani S.J."/>
            <person name="Johnson A.J."/>
            <person name="Johnson B.J."/>
            <person name="Jones J.J."/>
            <person name="Joshi V.J."/>
            <person name="Kalu J.K."/>
            <person name="Khan N.K."/>
            <person name="Korchina V.K."/>
            <person name="Kovar C.K."/>
            <person name="Lago L.L."/>
            <person name="Lara F.L."/>
            <person name="Le T.-K.L."/>
            <person name="Lee S.L."/>
            <person name="Legall-Iii F.L."/>
            <person name="Lemon S.L."/>
            <person name="Liu J.L."/>
            <person name="Liu Y.-S.L."/>
            <person name="Liyanage D.L."/>
            <person name="Lopez J.L."/>
            <person name="Lorensuhewa L.L."/>
            <person name="Mata R.M."/>
            <person name="Mathew T.M."/>
            <person name="Mercado C.M."/>
            <person name="Mercado I.M."/>
            <person name="Morales K.M."/>
            <person name="Morgan M.M."/>
            <person name="Munidasa M.M."/>
            <person name="Ngo D.N."/>
            <person name="Nguyen L.N."/>
            <person name="Nguyen T.N."/>
            <person name="Nguyen N.N."/>
            <person name="Obregon M.O."/>
            <person name="Okwuonu G.O."/>
            <person name="Ongeri F.O."/>
            <person name="Onwere C.O."/>
            <person name="Osifeso I.O."/>
            <person name="Parra A.P."/>
            <person name="Patil S.P."/>
            <person name="Perez A.P."/>
            <person name="Perez Y.P."/>
            <person name="Pham C.P."/>
            <person name="Pu L.-L.P."/>
            <person name="Puazo M.P."/>
            <person name="Quiroz J.Q."/>
            <person name="Rouhana J.R."/>
            <person name="Ruiz M.R."/>
            <person name="Ruiz S.-J.R."/>
            <person name="Saada N.S."/>
            <person name="Santibanez J.S."/>
            <person name="Scheel M.S."/>
            <person name="Schneider B.S."/>
            <person name="Simmons D.S."/>
            <person name="Sisson I.S."/>
            <person name="Tang L.-Y.T."/>
            <person name="Thornton R.T."/>
            <person name="Tisius J.T."/>
            <person name="Toledanes G.T."/>
            <person name="Trejos Z.T."/>
            <person name="Usmani K.U."/>
            <person name="Varghese R.V."/>
            <person name="Vattathil S.V."/>
            <person name="Vee V.V."/>
            <person name="Walker D.W."/>
            <person name="Weissenberger G.W."/>
            <person name="White C.W."/>
            <person name="Williams A.W."/>
            <person name="Woodworth J.W."/>
            <person name="Wright R.W."/>
            <person name="Zhu Y.Z."/>
            <person name="Han Y.H."/>
            <person name="Newsham I.N."/>
            <person name="Nazareth L.N."/>
            <person name="Worley K.W."/>
            <person name="Muzny D.M."/>
            <person name="Rogers J.R."/>
            <person name="Gibbs R.G."/>
        </authorList>
    </citation>
    <scope>NUCLEOTIDE SEQUENCE [LARGE SCALE GENOMIC DNA]</scope>
</reference>
<evidence type="ECO:0000313" key="7">
    <source>
        <dbReference type="Ensembl" id="ENSPANP00000009897.2"/>
    </source>
</evidence>
<dbReference type="Pfam" id="PF12196">
    <property type="entry name" value="hNIFK_binding"/>
    <property type="match status" value="1"/>
</dbReference>
<reference evidence="7" key="2">
    <citation type="submission" date="2025-08" db="UniProtKB">
        <authorList>
            <consortium name="Ensembl"/>
        </authorList>
    </citation>
    <scope>IDENTIFICATION</scope>
</reference>
<dbReference type="GO" id="GO:0005737">
    <property type="term" value="C:cytoplasm"/>
    <property type="evidence" value="ECO:0007669"/>
    <property type="project" value="Ensembl"/>
</dbReference>
<dbReference type="KEGG" id="panu:101024273"/>
<dbReference type="GeneID" id="101024273"/>
<gene>
    <name evidence="7" type="primary">NIFK</name>
</gene>
<dbReference type="GO" id="GO:0005654">
    <property type="term" value="C:nucleoplasm"/>
    <property type="evidence" value="ECO:0007669"/>
    <property type="project" value="Ensembl"/>
</dbReference>
<dbReference type="PROSITE" id="PS50102">
    <property type="entry name" value="RRM"/>
    <property type="match status" value="1"/>
</dbReference>
<keyword evidence="3" id="KW-0539">Nucleus</keyword>
<evidence type="ECO:0000256" key="4">
    <source>
        <dbReference type="PROSITE-ProRule" id="PRU00176"/>
    </source>
</evidence>
<proteinExistence type="predicted"/>
<dbReference type="STRING" id="9555.ENSPANP00000009897"/>
<feature type="region of interest" description="Disordered" evidence="5">
    <location>
        <begin position="197"/>
        <end position="239"/>
    </location>
</feature>
<dbReference type="Bgee" id="ENSPANG00000009239">
    <property type="expression patterns" value="Expressed in axillary lymph node and 64 other cell types or tissues"/>
</dbReference>
<dbReference type="HOGENOM" id="CLU_1547076_0_0_1"/>
<feature type="domain" description="RRM" evidence="6">
    <location>
        <begin position="45"/>
        <end position="123"/>
    </location>
</feature>
<evidence type="ECO:0000256" key="2">
    <source>
        <dbReference type="ARBA" id="ARBA00022884"/>
    </source>
</evidence>
<dbReference type="SUPFAM" id="SSF54928">
    <property type="entry name" value="RNA-binding domain, RBD"/>
    <property type="match status" value="1"/>
</dbReference>
<accession>A0A096NAZ1</accession>
<evidence type="ECO:0000256" key="5">
    <source>
        <dbReference type="SAM" id="MobiDB-lite"/>
    </source>
</evidence>
<dbReference type="eggNOG" id="KOG4208">
    <property type="taxonomic scope" value="Eukaryota"/>
</dbReference>
<dbReference type="Gene3D" id="3.30.70.330">
    <property type="match status" value="1"/>
</dbReference>
<dbReference type="GO" id="GO:0003723">
    <property type="term" value="F:RNA binding"/>
    <property type="evidence" value="ECO:0007669"/>
    <property type="project" value="UniProtKB-UniRule"/>
</dbReference>
<dbReference type="Proteomes" id="UP000028761">
    <property type="component" value="Chromosome 10"/>
</dbReference>
<dbReference type="CTD" id="84365"/>
<feature type="compositionally biased region" description="Basic residues" evidence="5">
    <location>
        <begin position="282"/>
        <end position="293"/>
    </location>
</feature>
<comment type="subcellular location">
    <subcellularLocation>
        <location evidence="1">Nucleus</location>
        <location evidence="1">Nucleolus</location>
    </subcellularLocation>
</comment>
<feature type="region of interest" description="Disordered" evidence="5">
    <location>
        <begin position="269"/>
        <end position="293"/>
    </location>
</feature>
<dbReference type="PANTHER" id="PTHR46754">
    <property type="entry name" value="MKI67 FHA DOMAIN-INTERACTING NUCLEOLAR PHOSPHOPROTEIN"/>
    <property type="match status" value="1"/>
</dbReference>